<sequence length="110" mass="11616">MAEFRKGYRGGVDRLLGGDQVVGFGRQPPRKFVASDRFVGPGIQEPQVVDHIGAAERASGTDLRCGNSGVCGCCVVVDPLGDLLVVTANLVPLCELRVAFRSRTGSYPGP</sequence>
<name>A0A654TEL5_MYCTX</name>
<dbReference type="Proteomes" id="UP000048289">
    <property type="component" value="Unassembled WGS sequence"/>
</dbReference>
<proteinExistence type="predicted"/>
<gene>
    <name evidence="2" type="ORF">ERS007657_01521</name>
    <name evidence="1" type="ORF">ERS007681_03914</name>
</gene>
<evidence type="ECO:0000313" key="2">
    <source>
        <dbReference type="EMBL" id="CFR76899.1"/>
    </source>
</evidence>
<dbReference type="Proteomes" id="UP000046680">
    <property type="component" value="Unassembled WGS sequence"/>
</dbReference>
<evidence type="ECO:0000313" key="1">
    <source>
        <dbReference type="EMBL" id="CFE45798.1"/>
    </source>
</evidence>
<dbReference type="AlphaFoldDB" id="A0A654TEL5"/>
<protein>
    <submittedName>
        <fullName evidence="1">Uncharacterized protein</fullName>
    </submittedName>
</protein>
<reference evidence="3 4" key="1">
    <citation type="submission" date="2015-03" db="EMBL/GenBank/DDBJ databases">
        <authorList>
            <consortium name="Pathogen Informatics"/>
        </authorList>
    </citation>
    <scope>NUCLEOTIDE SEQUENCE [LARGE SCALE GENOMIC DNA]</scope>
    <source>
        <strain evidence="2 3">C09601061</strain>
        <strain evidence="1 4">G09901357</strain>
    </source>
</reference>
<evidence type="ECO:0000313" key="4">
    <source>
        <dbReference type="Proteomes" id="UP000048289"/>
    </source>
</evidence>
<dbReference type="EMBL" id="CGCX01000475">
    <property type="protein sequence ID" value="CFR76899.1"/>
    <property type="molecule type" value="Genomic_DNA"/>
</dbReference>
<accession>A0A654TEL5</accession>
<evidence type="ECO:0000313" key="3">
    <source>
        <dbReference type="Proteomes" id="UP000046680"/>
    </source>
</evidence>
<organism evidence="1 4">
    <name type="scientific">Mycobacterium tuberculosis</name>
    <dbReference type="NCBI Taxonomy" id="1773"/>
    <lineage>
        <taxon>Bacteria</taxon>
        <taxon>Bacillati</taxon>
        <taxon>Actinomycetota</taxon>
        <taxon>Actinomycetes</taxon>
        <taxon>Mycobacteriales</taxon>
        <taxon>Mycobacteriaceae</taxon>
        <taxon>Mycobacterium</taxon>
        <taxon>Mycobacterium tuberculosis complex</taxon>
    </lineage>
</organism>
<dbReference type="EMBL" id="CFOE01000783">
    <property type="protein sequence ID" value="CFE45798.1"/>
    <property type="molecule type" value="Genomic_DNA"/>
</dbReference>